<organism evidence="4 5">
    <name type="scientific">Vibrio nigripulchritudo SOn1</name>
    <dbReference type="NCBI Taxonomy" id="1238450"/>
    <lineage>
        <taxon>Bacteria</taxon>
        <taxon>Pseudomonadati</taxon>
        <taxon>Pseudomonadota</taxon>
        <taxon>Gammaproteobacteria</taxon>
        <taxon>Vibrionales</taxon>
        <taxon>Vibrionaceae</taxon>
        <taxon>Vibrio</taxon>
    </lineage>
</organism>
<evidence type="ECO:0000313" key="4">
    <source>
        <dbReference type="EMBL" id="CCO47778.1"/>
    </source>
</evidence>
<dbReference type="InterPro" id="IPR009155">
    <property type="entry name" value="Cyt_b562"/>
</dbReference>
<feature type="signal peptide" evidence="3">
    <location>
        <begin position="1"/>
        <end position="18"/>
    </location>
</feature>
<dbReference type="Pfam" id="PF07361">
    <property type="entry name" value="Cytochrom_B562"/>
    <property type="match status" value="1"/>
</dbReference>
<dbReference type="AlphaFoldDB" id="A0AAV2VTR0"/>
<evidence type="ECO:0000256" key="1">
    <source>
        <dbReference type="ARBA" id="ARBA00005523"/>
    </source>
</evidence>
<comment type="similarity">
    <text evidence="1">Belongs to the cytochrome b562 family.</text>
</comment>
<dbReference type="GO" id="GO:0020037">
    <property type="term" value="F:heme binding"/>
    <property type="evidence" value="ECO:0007669"/>
    <property type="project" value="InterPro"/>
</dbReference>
<accession>A0AAV2VTR0</accession>
<gene>
    <name evidence="4" type="ORF">VIBNISOn1_360010</name>
</gene>
<dbReference type="GO" id="GO:0022900">
    <property type="term" value="P:electron transport chain"/>
    <property type="evidence" value="ECO:0007669"/>
    <property type="project" value="InterPro"/>
</dbReference>
<evidence type="ECO:0000313" key="5">
    <source>
        <dbReference type="Proteomes" id="UP000018211"/>
    </source>
</evidence>
<dbReference type="SUPFAM" id="SSF47175">
    <property type="entry name" value="Cytochromes"/>
    <property type="match status" value="1"/>
</dbReference>
<evidence type="ECO:0000256" key="3">
    <source>
        <dbReference type="SAM" id="SignalP"/>
    </source>
</evidence>
<sequence length="126" mass="14128">MKTAVVLLTSLLAFSAFAKIDLSANMKQMKLAFNQAAEATTIEGMRAPIEEFEQLVILSANGSYPPEREELYQSGFSKLTNAVERIETKLNEGDLDGAKTILREIDDLRKEYHDKKKPSIWSTLFG</sequence>
<dbReference type="InterPro" id="IPR010980">
    <property type="entry name" value="Cyt_c/b562"/>
</dbReference>
<reference evidence="4 5" key="1">
    <citation type="journal article" date="2013" name="ISME J.">
        <title>Comparative genomics of pathogenic lineages of Vibrio nigripulchritudo identifies virulence-associated traits.</title>
        <authorList>
            <person name="Goudenege D."/>
            <person name="Labreuche Y."/>
            <person name="Krin E."/>
            <person name="Ansquer D."/>
            <person name="Mangenot S."/>
            <person name="Calteau A."/>
            <person name="Medigue C."/>
            <person name="Mazel D."/>
            <person name="Polz M.F."/>
            <person name="Le Roux F."/>
        </authorList>
    </citation>
    <scope>NUCLEOTIDE SEQUENCE [LARGE SCALE GENOMIC DNA]</scope>
    <source>
        <strain evidence="4 5">SOn1</strain>
    </source>
</reference>
<dbReference type="RefSeq" id="WP_022612470.1">
    <property type="nucleotide sequence ID" value="NZ_LK391965.1"/>
</dbReference>
<dbReference type="GO" id="GO:0042597">
    <property type="term" value="C:periplasmic space"/>
    <property type="evidence" value="ECO:0007669"/>
    <property type="project" value="InterPro"/>
</dbReference>
<comment type="caution">
    <text evidence="4">The sequence shown here is derived from an EMBL/GenBank/DDBJ whole genome shotgun (WGS) entry which is preliminary data.</text>
</comment>
<dbReference type="Proteomes" id="UP000018211">
    <property type="component" value="Unassembled WGS sequence"/>
</dbReference>
<protein>
    <submittedName>
        <fullName evidence="4">Cytochrome b562</fullName>
    </submittedName>
</protein>
<feature type="chain" id="PRO_5043629344" evidence="3">
    <location>
        <begin position="19"/>
        <end position="126"/>
    </location>
</feature>
<dbReference type="GO" id="GO:0005506">
    <property type="term" value="F:iron ion binding"/>
    <property type="evidence" value="ECO:0007669"/>
    <property type="project" value="InterPro"/>
</dbReference>
<dbReference type="GO" id="GO:0009055">
    <property type="term" value="F:electron transfer activity"/>
    <property type="evidence" value="ECO:0007669"/>
    <property type="project" value="InterPro"/>
</dbReference>
<name>A0AAV2VTR0_9VIBR</name>
<keyword evidence="2 3" id="KW-0732">Signal</keyword>
<dbReference type="Gene3D" id="1.20.120.10">
    <property type="entry name" value="Cytochrome c/b562"/>
    <property type="match status" value="1"/>
</dbReference>
<evidence type="ECO:0000256" key="2">
    <source>
        <dbReference type="ARBA" id="ARBA00022729"/>
    </source>
</evidence>
<proteinExistence type="inferred from homology"/>
<dbReference type="EMBL" id="CAOF01000127">
    <property type="protein sequence ID" value="CCO47778.1"/>
    <property type="molecule type" value="Genomic_DNA"/>
</dbReference>